<sequence length="413" mass="44519">MSSATATADISSPRLRRLVRELRSSGRTALARFWREVAESGAPLVEPAPGFPGERVVTVLWREDRPVSGVYVRANRLTDQHNANRGMLRSLDGTDVWFVSLRLPADLRCSYQLYPFEPGDPVPSRLGTGPSRAEGLTDPLNRSTSGRFGSLIELDGAPSLADWYADEAPGRTDAFGFTTSAGQTYRVRRFIPDATGELGLLVVLDGEKWFDRYGIAAAVAAGAAAGRFPPTAVVGIEAGPPGERMQQLGANPRFVDALADELVPAVARELPGWAGSRRTVLCGQSLGGLTALVAALRRPATFGSVLAHSASVWWRPGMTARPPSLPEGDTWLFEQFAAAPVGNLGIRIDVGSNEGAMLLHLRKLHALLRERGFNASLRVYSGGHDHCCWAAALTEGLTEMHTNPRYPRKDGTT</sequence>
<evidence type="ECO:0000256" key="4">
    <source>
        <dbReference type="ARBA" id="ARBA00024201"/>
    </source>
</evidence>
<dbReference type="EMBL" id="BAAAZN010000034">
    <property type="protein sequence ID" value="GAA3587058.1"/>
    <property type="molecule type" value="Genomic_DNA"/>
</dbReference>
<feature type="domain" description="Enterochelin esterase N-terminal" evidence="5">
    <location>
        <begin position="57"/>
        <end position="163"/>
    </location>
</feature>
<accession>A0ABP6YT14</accession>
<dbReference type="PANTHER" id="PTHR48098:SF3">
    <property type="entry name" value="IRON(III) ENTEROBACTIN ESTERASE"/>
    <property type="match status" value="1"/>
</dbReference>
<dbReference type="Gene3D" id="3.40.50.1820">
    <property type="entry name" value="alpha/beta hydrolase"/>
    <property type="match status" value="1"/>
</dbReference>
<comment type="subcellular location">
    <subcellularLocation>
        <location evidence="1">Cytoplasm</location>
    </subcellularLocation>
</comment>
<dbReference type="InterPro" id="IPR000801">
    <property type="entry name" value="Esterase-like"/>
</dbReference>
<dbReference type="InterPro" id="IPR050583">
    <property type="entry name" value="Mycobacterial_A85_antigen"/>
</dbReference>
<dbReference type="Proteomes" id="UP001500689">
    <property type="component" value="Unassembled WGS sequence"/>
</dbReference>
<gene>
    <name evidence="6" type="primary">iroD</name>
    <name evidence="6" type="ORF">GCM10022222_84710</name>
</gene>
<organism evidence="6 7">
    <name type="scientific">Amycolatopsis ultiminotia</name>
    <dbReference type="NCBI Taxonomy" id="543629"/>
    <lineage>
        <taxon>Bacteria</taxon>
        <taxon>Bacillati</taxon>
        <taxon>Actinomycetota</taxon>
        <taxon>Actinomycetes</taxon>
        <taxon>Pseudonocardiales</taxon>
        <taxon>Pseudonocardiaceae</taxon>
        <taxon>Amycolatopsis</taxon>
    </lineage>
</organism>
<comment type="caution">
    <text evidence="6">The sequence shown here is derived from an EMBL/GenBank/DDBJ whole genome shotgun (WGS) entry which is preliminary data.</text>
</comment>
<name>A0ABP6YT14_9PSEU</name>
<evidence type="ECO:0000256" key="2">
    <source>
        <dbReference type="ARBA" id="ARBA00022490"/>
    </source>
</evidence>
<dbReference type="RefSeq" id="WP_344869259.1">
    <property type="nucleotide sequence ID" value="NZ_BAAAZN010000034.1"/>
</dbReference>
<proteinExistence type="inferred from homology"/>
<dbReference type="Pfam" id="PF11806">
    <property type="entry name" value="Enterochelin_N"/>
    <property type="match status" value="1"/>
</dbReference>
<dbReference type="SUPFAM" id="SSF81296">
    <property type="entry name" value="E set domains"/>
    <property type="match status" value="1"/>
</dbReference>
<dbReference type="InterPro" id="IPR021764">
    <property type="entry name" value="Enterochelin_esterase_N"/>
</dbReference>
<evidence type="ECO:0000256" key="1">
    <source>
        <dbReference type="ARBA" id="ARBA00004496"/>
    </source>
</evidence>
<keyword evidence="3" id="KW-0378">Hydrolase</keyword>
<dbReference type="InterPro" id="IPR013783">
    <property type="entry name" value="Ig-like_fold"/>
</dbReference>
<evidence type="ECO:0000256" key="3">
    <source>
        <dbReference type="ARBA" id="ARBA00022801"/>
    </source>
</evidence>
<dbReference type="SUPFAM" id="SSF53474">
    <property type="entry name" value="alpha/beta-Hydrolases"/>
    <property type="match status" value="1"/>
</dbReference>
<reference evidence="7" key="1">
    <citation type="journal article" date="2019" name="Int. J. Syst. Evol. Microbiol.">
        <title>The Global Catalogue of Microorganisms (GCM) 10K type strain sequencing project: providing services to taxonomists for standard genome sequencing and annotation.</title>
        <authorList>
            <consortium name="The Broad Institute Genomics Platform"/>
            <consortium name="The Broad Institute Genome Sequencing Center for Infectious Disease"/>
            <person name="Wu L."/>
            <person name="Ma J."/>
        </authorList>
    </citation>
    <scope>NUCLEOTIDE SEQUENCE [LARGE SCALE GENOMIC DNA]</scope>
    <source>
        <strain evidence="7">JCM 16898</strain>
    </source>
</reference>
<dbReference type="Pfam" id="PF00756">
    <property type="entry name" value="Esterase"/>
    <property type="match status" value="1"/>
</dbReference>
<comment type="similarity">
    <text evidence="4">Belongs to the Fes family.</text>
</comment>
<evidence type="ECO:0000313" key="7">
    <source>
        <dbReference type="Proteomes" id="UP001500689"/>
    </source>
</evidence>
<evidence type="ECO:0000259" key="5">
    <source>
        <dbReference type="Pfam" id="PF11806"/>
    </source>
</evidence>
<keyword evidence="7" id="KW-1185">Reference proteome</keyword>
<dbReference type="InterPro" id="IPR029058">
    <property type="entry name" value="AB_hydrolase_fold"/>
</dbReference>
<dbReference type="PANTHER" id="PTHR48098">
    <property type="entry name" value="ENTEROCHELIN ESTERASE-RELATED"/>
    <property type="match status" value="1"/>
</dbReference>
<keyword evidence="2" id="KW-0963">Cytoplasm</keyword>
<dbReference type="Gene3D" id="2.60.40.10">
    <property type="entry name" value="Immunoglobulins"/>
    <property type="match status" value="1"/>
</dbReference>
<protein>
    <submittedName>
        <fullName evidence="6">Catecholate siderophore esterase IroD</fullName>
    </submittedName>
</protein>
<dbReference type="InterPro" id="IPR014756">
    <property type="entry name" value="Ig_E-set"/>
</dbReference>
<evidence type="ECO:0000313" key="6">
    <source>
        <dbReference type="EMBL" id="GAA3587058.1"/>
    </source>
</evidence>